<dbReference type="GO" id="GO:0009893">
    <property type="term" value="P:positive regulation of metabolic process"/>
    <property type="evidence" value="ECO:0007669"/>
    <property type="project" value="UniProtKB-ARBA"/>
</dbReference>
<dbReference type="Proteomes" id="UP000248349">
    <property type="component" value="Unassembled WGS sequence"/>
</dbReference>
<reference evidence="7 8" key="1">
    <citation type="submission" date="2016-12" db="EMBL/GenBank/DDBJ databases">
        <title>The genomes of Aspergillus section Nigri reveals drivers in fungal speciation.</title>
        <authorList>
            <consortium name="DOE Joint Genome Institute"/>
            <person name="Vesth T.C."/>
            <person name="Nybo J."/>
            <person name="Theobald S."/>
            <person name="Brandl J."/>
            <person name="Frisvad J.C."/>
            <person name="Nielsen K.F."/>
            <person name="Lyhne E.K."/>
            <person name="Kogle M.E."/>
            <person name="Kuo A."/>
            <person name="Riley R."/>
            <person name="Clum A."/>
            <person name="Nolan M."/>
            <person name="Lipzen A."/>
            <person name="Salamov A."/>
            <person name="Henrissat B."/>
            <person name="Wiebenga A."/>
            <person name="De Vries R.P."/>
            <person name="Grigoriev I.V."/>
            <person name="Mortensen U.H."/>
            <person name="Andersen M.R."/>
            <person name="Baker S.E."/>
        </authorList>
    </citation>
    <scope>NUCLEOTIDE SEQUENCE [LARGE SCALE GENOMIC DNA]</scope>
    <source>
        <strain evidence="7 8">JOP 1030-1</strain>
    </source>
</reference>
<evidence type="ECO:0000259" key="6">
    <source>
        <dbReference type="PROSITE" id="PS50048"/>
    </source>
</evidence>
<dbReference type="InterPro" id="IPR036864">
    <property type="entry name" value="Zn2-C6_fun-type_DNA-bd_sf"/>
</dbReference>
<dbReference type="Gene3D" id="4.10.240.10">
    <property type="entry name" value="Zn(2)-C6 fungal-type DNA-binding domain"/>
    <property type="match status" value="1"/>
</dbReference>
<evidence type="ECO:0000313" key="8">
    <source>
        <dbReference type="Proteomes" id="UP000248349"/>
    </source>
</evidence>
<dbReference type="RefSeq" id="XP_025428554.1">
    <property type="nucleotide sequence ID" value="XM_025572860.1"/>
</dbReference>
<feature type="region of interest" description="Disordered" evidence="5">
    <location>
        <begin position="53"/>
        <end position="85"/>
    </location>
</feature>
<feature type="domain" description="Zn(2)-C6 fungal-type" evidence="6">
    <location>
        <begin position="14"/>
        <end position="44"/>
    </location>
</feature>
<keyword evidence="3" id="KW-0804">Transcription</keyword>
<dbReference type="EMBL" id="KZ821251">
    <property type="protein sequence ID" value="PYH42572.1"/>
    <property type="molecule type" value="Genomic_DNA"/>
</dbReference>
<keyword evidence="1" id="KW-0805">Transcription regulation</keyword>
<dbReference type="SMART" id="SM00066">
    <property type="entry name" value="GAL4"/>
    <property type="match status" value="1"/>
</dbReference>
<name>A0A319A579_9EURO</name>
<dbReference type="PROSITE" id="PS00463">
    <property type="entry name" value="ZN2_CY6_FUNGAL_1"/>
    <property type="match status" value="1"/>
</dbReference>
<dbReference type="OrthoDB" id="4216928at2759"/>
<dbReference type="InterPro" id="IPR001138">
    <property type="entry name" value="Zn2Cys6_DnaBD"/>
</dbReference>
<evidence type="ECO:0000256" key="5">
    <source>
        <dbReference type="SAM" id="MobiDB-lite"/>
    </source>
</evidence>
<evidence type="ECO:0000313" key="7">
    <source>
        <dbReference type="EMBL" id="PYH42572.1"/>
    </source>
</evidence>
<dbReference type="SUPFAM" id="SSF57701">
    <property type="entry name" value="Zn2/Cys6 DNA-binding domain"/>
    <property type="match status" value="1"/>
</dbReference>
<feature type="compositionally biased region" description="Low complexity" evidence="5">
    <location>
        <begin position="57"/>
        <end position="70"/>
    </location>
</feature>
<proteinExistence type="predicted"/>
<evidence type="ECO:0000256" key="3">
    <source>
        <dbReference type="ARBA" id="ARBA00023163"/>
    </source>
</evidence>
<dbReference type="GO" id="GO:0008270">
    <property type="term" value="F:zinc ion binding"/>
    <property type="evidence" value="ECO:0007669"/>
    <property type="project" value="InterPro"/>
</dbReference>
<keyword evidence="4" id="KW-0539">Nucleus</keyword>
<evidence type="ECO:0000256" key="1">
    <source>
        <dbReference type="ARBA" id="ARBA00023015"/>
    </source>
</evidence>
<keyword evidence="2" id="KW-0238">DNA-binding</keyword>
<dbReference type="PROSITE" id="PS50048">
    <property type="entry name" value="ZN2_CY6_FUNGAL_2"/>
    <property type="match status" value="1"/>
</dbReference>
<organism evidence="7 8">
    <name type="scientific">Aspergillus saccharolyticus JOP 1030-1</name>
    <dbReference type="NCBI Taxonomy" id="1450539"/>
    <lineage>
        <taxon>Eukaryota</taxon>
        <taxon>Fungi</taxon>
        <taxon>Dikarya</taxon>
        <taxon>Ascomycota</taxon>
        <taxon>Pezizomycotina</taxon>
        <taxon>Eurotiomycetes</taxon>
        <taxon>Eurotiomycetidae</taxon>
        <taxon>Eurotiales</taxon>
        <taxon>Aspergillaceae</taxon>
        <taxon>Aspergillus</taxon>
        <taxon>Aspergillus subgen. Circumdati</taxon>
    </lineage>
</organism>
<dbReference type="Pfam" id="PF00172">
    <property type="entry name" value="Zn_clus"/>
    <property type="match status" value="1"/>
</dbReference>
<feature type="non-terminal residue" evidence="7">
    <location>
        <position position="366"/>
    </location>
</feature>
<evidence type="ECO:0000256" key="2">
    <source>
        <dbReference type="ARBA" id="ARBA00023125"/>
    </source>
</evidence>
<accession>A0A319A579</accession>
<keyword evidence="8" id="KW-1185">Reference proteome</keyword>
<protein>
    <recommendedName>
        <fullName evidence="6">Zn(2)-C6 fungal-type domain-containing protein</fullName>
    </recommendedName>
</protein>
<dbReference type="CDD" id="cd00067">
    <property type="entry name" value="GAL4"/>
    <property type="match status" value="1"/>
</dbReference>
<gene>
    <name evidence="7" type="ORF">BP01DRAFT_325400</name>
</gene>
<dbReference type="GO" id="GO:0003677">
    <property type="term" value="F:DNA binding"/>
    <property type="evidence" value="ECO:0007669"/>
    <property type="project" value="UniProtKB-KW"/>
</dbReference>
<evidence type="ECO:0000256" key="4">
    <source>
        <dbReference type="ARBA" id="ARBA00023242"/>
    </source>
</evidence>
<dbReference type="GO" id="GO:0000981">
    <property type="term" value="F:DNA-binding transcription factor activity, RNA polymerase II-specific"/>
    <property type="evidence" value="ECO:0007669"/>
    <property type="project" value="InterPro"/>
</dbReference>
<dbReference type="AlphaFoldDB" id="A0A319A579"/>
<dbReference type="GeneID" id="37074088"/>
<sequence>MVVEAPKPPTLRRSCQACARGKRRCDQRWPRCGRCQTRRIECEYINVPLPVSTSIGPNTMTTTTPTPANTSRPRKPGRSNTITTRTATLSLPSHLPPLEITKGYSPTVISFLCAGMRQYPLTFASSLKTHFIHPDLWPSPTTPPAPLRDILTLCKHYTSPLSSASHRDPHSLHLLLHQKSRILHRHITRASTFPDLLASAQALLLLQCILLLAPDHADQQTQAYQESISDMLMSLGHRLWTQAPVQLPRTLSPRQAWLFAESVRRTIIVGFMLRSVYSLHTRNYSARTPFVDALPFDVRTGLWDAEGGEGPEALGAEREGVWESSEGALVSLHGYSGMLEQGQVHSMGAFAGLILAACRGKQIADV</sequence>